<feature type="transmembrane region" description="Helical" evidence="1">
    <location>
        <begin position="53"/>
        <end position="73"/>
    </location>
</feature>
<keyword evidence="1" id="KW-0812">Transmembrane</keyword>
<dbReference type="Proteomes" id="UP000282574">
    <property type="component" value="Unassembled WGS sequence"/>
</dbReference>
<name>A0AB37UBY1_9CYAN</name>
<reference evidence="2 3" key="1">
    <citation type="journal article" date="2019" name="Genome Biol. Evol.">
        <title>Day and night: Metabolic profiles and evolutionary relationships of six axenic non-marine cyanobacteria.</title>
        <authorList>
            <person name="Will S.E."/>
            <person name="Henke P."/>
            <person name="Boedeker C."/>
            <person name="Huang S."/>
            <person name="Brinkmann H."/>
            <person name="Rohde M."/>
            <person name="Jarek M."/>
            <person name="Friedl T."/>
            <person name="Seufert S."/>
            <person name="Schumacher M."/>
            <person name="Overmann J."/>
            <person name="Neumann-Schaal M."/>
            <person name="Petersen J."/>
        </authorList>
    </citation>
    <scope>NUCLEOTIDE SEQUENCE [LARGE SCALE GENOMIC DNA]</scope>
    <source>
        <strain evidence="2 3">SAG 39.79</strain>
    </source>
</reference>
<keyword evidence="3" id="KW-1185">Reference proteome</keyword>
<evidence type="ECO:0000313" key="2">
    <source>
        <dbReference type="EMBL" id="RUT04114.1"/>
    </source>
</evidence>
<keyword evidence="1" id="KW-0472">Membrane</keyword>
<dbReference type="RefSeq" id="WP_106167650.1">
    <property type="nucleotide sequence ID" value="NZ_JAVKZF010000004.1"/>
</dbReference>
<accession>A0AB37UBY1</accession>
<dbReference type="EMBL" id="RSCK01000092">
    <property type="protein sequence ID" value="RUT04114.1"/>
    <property type="molecule type" value="Genomic_DNA"/>
</dbReference>
<keyword evidence="1" id="KW-1133">Transmembrane helix</keyword>
<sequence length="94" mass="11200">MVNLQLRVRKPATVNTYQSQPIKSFSTWRSKPLELPVTAIQHLWWQTKAYTTILRLMPLVIVSVVFLYIHWLYRKFFLAKAENTVNSKRCRYTA</sequence>
<evidence type="ECO:0000256" key="1">
    <source>
        <dbReference type="SAM" id="Phobius"/>
    </source>
</evidence>
<gene>
    <name evidence="2" type="ORF">DSM107010_59190</name>
</gene>
<proteinExistence type="predicted"/>
<protein>
    <submittedName>
        <fullName evidence="2">Uncharacterized protein</fullName>
    </submittedName>
</protein>
<comment type="caution">
    <text evidence="2">The sequence shown here is derived from an EMBL/GenBank/DDBJ whole genome shotgun (WGS) entry which is preliminary data.</text>
</comment>
<dbReference type="AlphaFoldDB" id="A0AB37UBY1"/>
<organism evidence="2 3">
    <name type="scientific">Chroococcidiopsis cubana SAG 39.79</name>
    <dbReference type="NCBI Taxonomy" id="388085"/>
    <lineage>
        <taxon>Bacteria</taxon>
        <taxon>Bacillati</taxon>
        <taxon>Cyanobacteriota</taxon>
        <taxon>Cyanophyceae</taxon>
        <taxon>Chroococcidiopsidales</taxon>
        <taxon>Chroococcidiopsidaceae</taxon>
        <taxon>Chroococcidiopsis</taxon>
    </lineage>
</organism>
<evidence type="ECO:0000313" key="3">
    <source>
        <dbReference type="Proteomes" id="UP000282574"/>
    </source>
</evidence>